<keyword evidence="2" id="KW-0812">Transmembrane</keyword>
<keyword evidence="3" id="KW-0732">Signal</keyword>
<comment type="caution">
    <text evidence="4">The sequence shown here is derived from an EMBL/GenBank/DDBJ whole genome shotgun (WGS) entry which is preliminary data.</text>
</comment>
<keyword evidence="2" id="KW-1133">Transmembrane helix</keyword>
<keyword evidence="2" id="KW-0472">Membrane</keyword>
<organism evidence="4 5">
    <name type="scientific">Jiangella ureilytica</name>
    <dbReference type="NCBI Taxonomy" id="2530374"/>
    <lineage>
        <taxon>Bacteria</taxon>
        <taxon>Bacillati</taxon>
        <taxon>Actinomycetota</taxon>
        <taxon>Actinomycetes</taxon>
        <taxon>Jiangellales</taxon>
        <taxon>Jiangellaceae</taxon>
        <taxon>Jiangella</taxon>
    </lineage>
</organism>
<dbReference type="RefSeq" id="WP_131984695.1">
    <property type="nucleotide sequence ID" value="NZ_SMKL01000038.1"/>
</dbReference>
<evidence type="ECO:0000313" key="5">
    <source>
        <dbReference type="Proteomes" id="UP000295621"/>
    </source>
</evidence>
<proteinExistence type="predicted"/>
<protein>
    <recommendedName>
        <fullName evidence="6">Surface-anchored protein</fullName>
    </recommendedName>
</protein>
<accession>A0A4R4RM54</accession>
<feature type="region of interest" description="Disordered" evidence="1">
    <location>
        <begin position="249"/>
        <end position="271"/>
    </location>
</feature>
<feature type="signal peptide" evidence="3">
    <location>
        <begin position="1"/>
        <end position="30"/>
    </location>
</feature>
<gene>
    <name evidence="4" type="ORF">E1212_17420</name>
</gene>
<evidence type="ECO:0008006" key="6">
    <source>
        <dbReference type="Google" id="ProtNLM"/>
    </source>
</evidence>
<evidence type="ECO:0000313" key="4">
    <source>
        <dbReference type="EMBL" id="TDC49742.1"/>
    </source>
</evidence>
<dbReference type="NCBIfam" id="TIGR03769">
    <property type="entry name" value="P_ac_wall_RPT"/>
    <property type="match status" value="1"/>
</dbReference>
<evidence type="ECO:0000256" key="3">
    <source>
        <dbReference type="SAM" id="SignalP"/>
    </source>
</evidence>
<dbReference type="InterPro" id="IPR022435">
    <property type="entry name" value="Surface-anchored_actinobac"/>
</dbReference>
<feature type="transmembrane region" description="Helical" evidence="2">
    <location>
        <begin position="275"/>
        <end position="298"/>
    </location>
</feature>
<evidence type="ECO:0000256" key="1">
    <source>
        <dbReference type="SAM" id="MobiDB-lite"/>
    </source>
</evidence>
<dbReference type="NCBIfam" id="NF038134">
    <property type="entry name" value="choice_anch_M"/>
    <property type="match status" value="1"/>
</dbReference>
<dbReference type="Proteomes" id="UP000295621">
    <property type="component" value="Unassembled WGS sequence"/>
</dbReference>
<sequence length="323" mass="33865">MTLRTRATRAAAGAVLTVLTVSLSAASAVATDDPDLDQQIDPDQAIVTEQAVLSEGHVDIGPRYVDGQWTLLVHDDHAEPPVWRAMPNTVFQVTDASLTTVPDNPDYAFLPAEPGADVHVVPQAEQPGVVWVGWNTQYPSVMDTIDRGVTLTLRGVQGPGDVVVFLQSGTLGEPEVLWDSREAGPQDLWVEVNTHTHANWVFSEPGVYLVEVEVSADLVSGEAESDTQVIRFAVGDATSTDEALAAEYAQTADPSTPATAETPAVADDASESSGAGGVVMVGVGIAALLVIVLVTVLLRGRSAKKRAAAQRDAAAASLRGDQG</sequence>
<dbReference type="OrthoDB" id="4424311at2"/>
<evidence type="ECO:0000256" key="2">
    <source>
        <dbReference type="SAM" id="Phobius"/>
    </source>
</evidence>
<keyword evidence="5" id="KW-1185">Reference proteome</keyword>
<dbReference type="AlphaFoldDB" id="A0A4R4RM54"/>
<dbReference type="EMBL" id="SMKL01000038">
    <property type="protein sequence ID" value="TDC49742.1"/>
    <property type="molecule type" value="Genomic_DNA"/>
</dbReference>
<name>A0A4R4RM54_9ACTN</name>
<reference evidence="4 5" key="1">
    <citation type="submission" date="2019-02" db="EMBL/GenBank/DDBJ databases">
        <title>Draft genome sequences of novel Actinobacteria.</title>
        <authorList>
            <person name="Sahin N."/>
            <person name="Ay H."/>
            <person name="Saygin H."/>
        </authorList>
    </citation>
    <scope>NUCLEOTIDE SEQUENCE [LARGE SCALE GENOMIC DNA]</scope>
    <source>
        <strain evidence="4 5">KC603</strain>
    </source>
</reference>
<feature type="chain" id="PRO_5020919751" description="Surface-anchored protein" evidence="3">
    <location>
        <begin position="31"/>
        <end position="323"/>
    </location>
</feature>